<reference evidence="3" key="1">
    <citation type="journal article" date="2020" name="Stud. Mycol.">
        <title>101 Dothideomycetes genomes: a test case for predicting lifestyles and emergence of pathogens.</title>
        <authorList>
            <person name="Haridas S."/>
            <person name="Albert R."/>
            <person name="Binder M."/>
            <person name="Bloem J."/>
            <person name="Labutti K."/>
            <person name="Salamov A."/>
            <person name="Andreopoulos B."/>
            <person name="Baker S."/>
            <person name="Barry K."/>
            <person name="Bills G."/>
            <person name="Bluhm B."/>
            <person name="Cannon C."/>
            <person name="Castanera R."/>
            <person name="Culley D."/>
            <person name="Daum C."/>
            <person name="Ezra D."/>
            <person name="Gonzalez J."/>
            <person name="Henrissat B."/>
            <person name="Kuo A."/>
            <person name="Liang C."/>
            <person name="Lipzen A."/>
            <person name="Lutzoni F."/>
            <person name="Magnuson J."/>
            <person name="Mondo S."/>
            <person name="Nolan M."/>
            <person name="Ohm R."/>
            <person name="Pangilinan J."/>
            <person name="Park H.-J."/>
            <person name="Ramirez L."/>
            <person name="Alfaro M."/>
            <person name="Sun H."/>
            <person name="Tritt A."/>
            <person name="Yoshinaga Y."/>
            <person name="Zwiers L.-H."/>
            <person name="Turgeon B."/>
            <person name="Goodwin S."/>
            <person name="Spatafora J."/>
            <person name="Crous P."/>
            <person name="Grigoriev I."/>
        </authorList>
    </citation>
    <scope>NUCLEOTIDE SEQUENCE</scope>
    <source>
        <strain evidence="3">CBS 110217</strain>
    </source>
</reference>
<sequence>MPPASTSIPSSNLNTPFSPRSTPAARDRELFWILLAISLILFLETFLAIAWIRRHNLASKARWKRLRERGVVIVSGPAIAWVGDLPLQQQVSYINLRRTAEASRYNITRENDRTLA</sequence>
<keyword evidence="2" id="KW-0812">Transmembrane</keyword>
<dbReference type="AlphaFoldDB" id="A0A9P4HK28"/>
<evidence type="ECO:0000313" key="3">
    <source>
        <dbReference type="EMBL" id="KAF2036008.1"/>
    </source>
</evidence>
<comment type="caution">
    <text evidence="3">The sequence shown here is derived from an EMBL/GenBank/DDBJ whole genome shotgun (WGS) entry which is preliminary data.</text>
</comment>
<evidence type="ECO:0000256" key="1">
    <source>
        <dbReference type="SAM" id="MobiDB-lite"/>
    </source>
</evidence>
<gene>
    <name evidence="3" type="ORF">EK21DRAFT_106841</name>
</gene>
<dbReference type="EMBL" id="ML978156">
    <property type="protein sequence ID" value="KAF2036008.1"/>
    <property type="molecule type" value="Genomic_DNA"/>
</dbReference>
<evidence type="ECO:0000313" key="4">
    <source>
        <dbReference type="Proteomes" id="UP000799777"/>
    </source>
</evidence>
<keyword evidence="2" id="KW-0472">Membrane</keyword>
<keyword evidence="4" id="KW-1185">Reference proteome</keyword>
<feature type="transmembrane region" description="Helical" evidence="2">
    <location>
        <begin position="30"/>
        <end position="52"/>
    </location>
</feature>
<keyword evidence="2" id="KW-1133">Transmembrane helix</keyword>
<dbReference type="OrthoDB" id="3799089at2759"/>
<name>A0A9P4HK28_9PLEO</name>
<evidence type="ECO:0000256" key="2">
    <source>
        <dbReference type="SAM" id="Phobius"/>
    </source>
</evidence>
<proteinExistence type="predicted"/>
<dbReference type="Proteomes" id="UP000799777">
    <property type="component" value="Unassembled WGS sequence"/>
</dbReference>
<feature type="compositionally biased region" description="Polar residues" evidence="1">
    <location>
        <begin position="1"/>
        <end position="21"/>
    </location>
</feature>
<accession>A0A9P4HK28</accession>
<protein>
    <submittedName>
        <fullName evidence="3">Uncharacterized protein</fullName>
    </submittedName>
</protein>
<organism evidence="3 4">
    <name type="scientific">Setomelanomma holmii</name>
    <dbReference type="NCBI Taxonomy" id="210430"/>
    <lineage>
        <taxon>Eukaryota</taxon>
        <taxon>Fungi</taxon>
        <taxon>Dikarya</taxon>
        <taxon>Ascomycota</taxon>
        <taxon>Pezizomycotina</taxon>
        <taxon>Dothideomycetes</taxon>
        <taxon>Pleosporomycetidae</taxon>
        <taxon>Pleosporales</taxon>
        <taxon>Pleosporineae</taxon>
        <taxon>Phaeosphaeriaceae</taxon>
        <taxon>Setomelanomma</taxon>
    </lineage>
</organism>
<feature type="region of interest" description="Disordered" evidence="1">
    <location>
        <begin position="1"/>
        <end position="23"/>
    </location>
</feature>